<dbReference type="EMBL" id="LJZO01000017">
    <property type="protein sequence ID" value="ROV97245.1"/>
    <property type="molecule type" value="Genomic_DNA"/>
</dbReference>
<protein>
    <recommendedName>
        <fullName evidence="6">Mid2 domain-containing protein</fullName>
    </recommendedName>
</protein>
<comment type="caution">
    <text evidence="4">The sequence shown here is derived from an EMBL/GenBank/DDBJ whole genome shotgun (WGS) entry which is preliminary data.</text>
</comment>
<organism evidence="4 5">
    <name type="scientific">Cytospora chrysosperma</name>
    <name type="common">Cytospora canker fungus</name>
    <name type="synonym">Sphaeria chrysosperma</name>
    <dbReference type="NCBI Taxonomy" id="252740"/>
    <lineage>
        <taxon>Eukaryota</taxon>
        <taxon>Fungi</taxon>
        <taxon>Dikarya</taxon>
        <taxon>Ascomycota</taxon>
        <taxon>Pezizomycotina</taxon>
        <taxon>Sordariomycetes</taxon>
        <taxon>Sordariomycetidae</taxon>
        <taxon>Diaporthales</taxon>
        <taxon>Cytosporaceae</taxon>
        <taxon>Cytospora</taxon>
    </lineage>
</organism>
<accession>A0A423W1T4</accession>
<evidence type="ECO:0000313" key="4">
    <source>
        <dbReference type="EMBL" id="ROV97245.1"/>
    </source>
</evidence>
<dbReference type="AlphaFoldDB" id="A0A423W1T4"/>
<gene>
    <name evidence="4" type="ORF">VSDG_04753</name>
</gene>
<name>A0A423W1T4_CYTCH</name>
<keyword evidence="2" id="KW-0472">Membrane</keyword>
<reference evidence="4 5" key="1">
    <citation type="submission" date="2015-09" db="EMBL/GenBank/DDBJ databases">
        <title>Host preference determinants of Valsa canker pathogens revealed by comparative genomics.</title>
        <authorList>
            <person name="Yin Z."/>
            <person name="Huang L."/>
        </authorList>
    </citation>
    <scope>NUCLEOTIDE SEQUENCE [LARGE SCALE GENOMIC DNA]</scope>
    <source>
        <strain evidence="4 5">YSFL</strain>
    </source>
</reference>
<keyword evidence="2" id="KW-1133">Transmembrane helix</keyword>
<sequence>MHFTTFFILSAKLLLLLPAHVRAACYFVDGSTPQDSYAACNPEAEVSPCCASNKGSRSDICMSSGLCYAQDGLFQGFIFSNGCTDKTGTSSECPHFCPDATTAWGGGSKVPIWNVLQCKPGVYCCRSNKDDANCCSNTTALITTTIGTLLISATDTANTTGVETATVTSAATAGISQSGNDEAALAACPKDNSAIIGGAVGGTLGLALLASLGALGFMTKRWKDRVSSSAALAYTNRGSHVNGPSPNGLESSQMSYKPPQELFSASPETVHEMQS</sequence>
<keyword evidence="5" id="KW-1185">Reference proteome</keyword>
<dbReference type="STRING" id="252740.A0A423W1T4"/>
<feature type="chain" id="PRO_5019098982" description="Mid2 domain-containing protein" evidence="3">
    <location>
        <begin position="24"/>
        <end position="275"/>
    </location>
</feature>
<evidence type="ECO:0000313" key="5">
    <source>
        <dbReference type="Proteomes" id="UP000284375"/>
    </source>
</evidence>
<evidence type="ECO:0008006" key="6">
    <source>
        <dbReference type="Google" id="ProtNLM"/>
    </source>
</evidence>
<keyword evidence="2" id="KW-0812">Transmembrane</keyword>
<evidence type="ECO:0000256" key="2">
    <source>
        <dbReference type="SAM" id="Phobius"/>
    </source>
</evidence>
<feature type="region of interest" description="Disordered" evidence="1">
    <location>
        <begin position="236"/>
        <end position="275"/>
    </location>
</feature>
<dbReference type="OrthoDB" id="5215637at2759"/>
<proteinExistence type="predicted"/>
<feature type="transmembrane region" description="Helical" evidence="2">
    <location>
        <begin position="194"/>
        <end position="218"/>
    </location>
</feature>
<feature type="compositionally biased region" description="Polar residues" evidence="1">
    <location>
        <begin position="236"/>
        <end position="255"/>
    </location>
</feature>
<evidence type="ECO:0000256" key="1">
    <source>
        <dbReference type="SAM" id="MobiDB-lite"/>
    </source>
</evidence>
<evidence type="ECO:0000256" key="3">
    <source>
        <dbReference type="SAM" id="SignalP"/>
    </source>
</evidence>
<feature type="signal peptide" evidence="3">
    <location>
        <begin position="1"/>
        <end position="23"/>
    </location>
</feature>
<keyword evidence="3" id="KW-0732">Signal</keyword>
<dbReference type="Proteomes" id="UP000284375">
    <property type="component" value="Unassembled WGS sequence"/>
</dbReference>